<name>A0A8H7D9V6_9AGAR</name>
<comment type="caution">
    <text evidence="1">The sequence shown here is derived from an EMBL/GenBank/DDBJ whole genome shotgun (WGS) entry which is preliminary data.</text>
</comment>
<accession>A0A8H7D9V6</accession>
<protein>
    <submittedName>
        <fullName evidence="1">Uncharacterized protein</fullName>
    </submittedName>
</protein>
<dbReference type="AlphaFoldDB" id="A0A8H7D9V6"/>
<dbReference type="OrthoDB" id="2134446at2759"/>
<sequence>MFSLLSGALGKEALYESALTRNSFPPAQELDTDVVVEKNVTPPPAYELHDGGANESWLLARKPPADLSLTKSLKSLVTLPDIDKKSKPAETPMCSETITSTRFEEVALLALQNIFFLIRIAKWKVDYLKEQRFDRREALPYAANVDINRGVEVMHAVIDETFDSSAPWAVLAKEQAKAILGRISHSEDNAEEVFTALKDAHNLHRESLVNMGATTYAVLDFQANGGADETLFQLTAHGDEFKITWPAFFGERFFAAAMNVAQALREADREPGFSDFLAFHAAYRKMIDSSFIEAREATRFLGTVGFRSHSQTYVSLTDPGLGHIFGTTRHSRWMTGAIVHNEYLERPKGVPRSDMDSYRIPDIGDFACVRLHVGAQAPTTVYIGRFLHTGDSHSFDKEFTASTNVIKAALTPFFDLGAAECKISMEGLTTSQMLTYMQALGSVSRRRLQYLSAAFNIHPASKSVTDDVDVQHPVLLEKPMEICLRGIQLAAQGGFDKVTFDGADDIYPSVPFVQQMSFADLLKLVHEAHSVGLITYMSAGFTFKNIKDAVYTGVDGIGLGGAQILRHMDKQTGMHGPYTEENIDRIKVEREDAEKSLRGRGAFLLARLDQMYFEGSSTEQENALRLPLYDALLNINIAEIQRILSEEPAAGDVVAIFDDGEQPYVGRARRILRSEAPLLRKGVQNDEVWMKFVAVLGRYVKAKNEVALQEKYGDDMWTDLRCKYREAMGDGKKYFQGEPRYVFKGSR</sequence>
<reference evidence="1" key="1">
    <citation type="submission" date="2020-05" db="EMBL/GenBank/DDBJ databases">
        <title>Mycena genomes resolve the evolution of fungal bioluminescence.</title>
        <authorList>
            <person name="Tsai I.J."/>
        </authorList>
    </citation>
    <scope>NUCLEOTIDE SEQUENCE</scope>
    <source>
        <strain evidence="1">160909Yilan</strain>
    </source>
</reference>
<keyword evidence="2" id="KW-1185">Reference proteome</keyword>
<proteinExistence type="predicted"/>
<dbReference type="EMBL" id="JACAZH010000007">
    <property type="protein sequence ID" value="KAF7364228.1"/>
    <property type="molecule type" value="Genomic_DNA"/>
</dbReference>
<gene>
    <name evidence="1" type="ORF">MSAN_01082400</name>
</gene>
<evidence type="ECO:0000313" key="1">
    <source>
        <dbReference type="EMBL" id="KAF7364228.1"/>
    </source>
</evidence>
<evidence type="ECO:0000313" key="2">
    <source>
        <dbReference type="Proteomes" id="UP000623467"/>
    </source>
</evidence>
<dbReference type="Proteomes" id="UP000623467">
    <property type="component" value="Unassembled WGS sequence"/>
</dbReference>
<organism evidence="1 2">
    <name type="scientific">Mycena sanguinolenta</name>
    <dbReference type="NCBI Taxonomy" id="230812"/>
    <lineage>
        <taxon>Eukaryota</taxon>
        <taxon>Fungi</taxon>
        <taxon>Dikarya</taxon>
        <taxon>Basidiomycota</taxon>
        <taxon>Agaricomycotina</taxon>
        <taxon>Agaricomycetes</taxon>
        <taxon>Agaricomycetidae</taxon>
        <taxon>Agaricales</taxon>
        <taxon>Marasmiineae</taxon>
        <taxon>Mycenaceae</taxon>
        <taxon>Mycena</taxon>
    </lineage>
</organism>